<feature type="transmembrane region" description="Helical" evidence="8">
    <location>
        <begin position="125"/>
        <end position="145"/>
    </location>
</feature>
<dbReference type="GO" id="GO:0005886">
    <property type="term" value="C:plasma membrane"/>
    <property type="evidence" value="ECO:0007669"/>
    <property type="project" value="UniProtKB-SubCell"/>
</dbReference>
<reference evidence="10 11" key="1">
    <citation type="submission" date="2017-06" db="EMBL/GenBank/DDBJ databases">
        <authorList>
            <consortium name="Pathogen Informatics"/>
        </authorList>
    </citation>
    <scope>NUCLEOTIDE SEQUENCE [LARGE SCALE GENOMIC DNA]</scope>
    <source>
        <strain evidence="10 11">NCTC13490</strain>
    </source>
</reference>
<dbReference type="PIRSF" id="PIRSF005355">
    <property type="entry name" value="UBIAD1"/>
    <property type="match status" value="1"/>
</dbReference>
<dbReference type="Gene3D" id="1.20.120.1780">
    <property type="entry name" value="UbiA prenyltransferase"/>
    <property type="match status" value="1"/>
</dbReference>
<feature type="transmembrane region" description="Helical" evidence="8">
    <location>
        <begin position="221"/>
        <end position="244"/>
    </location>
</feature>
<evidence type="ECO:0000256" key="7">
    <source>
        <dbReference type="ARBA" id="ARBA00023136"/>
    </source>
</evidence>
<keyword evidence="7 8" id="KW-0472">Membrane</keyword>
<sequence length="310" mass="34711">MKDWIHAARLRTLPLSMSGIIVGSFIAKWRLEKEGGAWDWTVFALAMLVTLLYQVLSNFANDYGDGVKGTDKLRVNEAEQRAVASGKITANQMKNAVILFSLLSLAATVALLYQAFFKYGLMNEFYIFVGLGIACILAAIGYTVGKKPYGYLGLGDIMVFIFFGLVSVGGSYFLFTKTFHWDILLPATAIGMMSTAVLNLNNMRDIESDRLSGKKTFALRLGYRNAMIYEMILLQLPIILILVFLMMNGLHEEGKYYAFIVMVMLFPAAALRRKILQTKEPHLLDPFLKQIGIITMMMAILLAVGLNYFK</sequence>
<evidence type="ECO:0000313" key="10">
    <source>
        <dbReference type="EMBL" id="SNV36301.1"/>
    </source>
</evidence>
<evidence type="ECO:0000256" key="5">
    <source>
        <dbReference type="ARBA" id="ARBA00022692"/>
    </source>
</evidence>
<protein>
    <recommendedName>
        <fullName evidence="8 9">1,4-dihydroxy-2-naphthoate octaprenyltransferase</fullName>
        <shortName evidence="8">DHNA-octaprenyltransferase</shortName>
        <ecNumber evidence="8 9">2.5.1.74</ecNumber>
    </recommendedName>
</protein>
<dbReference type="InterPro" id="IPR044878">
    <property type="entry name" value="UbiA_sf"/>
</dbReference>
<organism evidence="10 11">
    <name type="scientific">Chryseobacterium taklimakanense</name>
    <dbReference type="NCBI Taxonomy" id="536441"/>
    <lineage>
        <taxon>Bacteria</taxon>
        <taxon>Pseudomonadati</taxon>
        <taxon>Bacteroidota</taxon>
        <taxon>Flavobacteriia</taxon>
        <taxon>Flavobacteriales</taxon>
        <taxon>Weeksellaceae</taxon>
        <taxon>Chryseobacterium group</taxon>
        <taxon>Chryseobacterium</taxon>
    </lineage>
</organism>
<dbReference type="Proteomes" id="UP000215196">
    <property type="component" value="Chromosome 1"/>
</dbReference>
<evidence type="ECO:0000256" key="2">
    <source>
        <dbReference type="ARBA" id="ARBA00022428"/>
    </source>
</evidence>
<dbReference type="GO" id="GO:0046428">
    <property type="term" value="F:1,4-dihydroxy-2-naphthoate polyprenyltransferase activity"/>
    <property type="evidence" value="ECO:0007669"/>
    <property type="project" value="UniProtKB-UniRule"/>
</dbReference>
<comment type="catalytic activity">
    <reaction evidence="8">
        <text>an all-trans-polyprenyl diphosphate + 1,4-dihydroxy-2-naphthoate + H(+) = a 2-demethylmenaquinol + CO2 + diphosphate</text>
        <dbReference type="Rhea" id="RHEA:26478"/>
        <dbReference type="Rhea" id="RHEA-COMP:9563"/>
        <dbReference type="Rhea" id="RHEA-COMP:9564"/>
        <dbReference type="ChEBI" id="CHEBI:11173"/>
        <dbReference type="ChEBI" id="CHEBI:15378"/>
        <dbReference type="ChEBI" id="CHEBI:16526"/>
        <dbReference type="ChEBI" id="CHEBI:33019"/>
        <dbReference type="ChEBI" id="CHEBI:55437"/>
        <dbReference type="ChEBI" id="CHEBI:58914"/>
        <dbReference type="EC" id="2.5.1.74"/>
    </reaction>
</comment>
<comment type="similarity">
    <text evidence="8">Belongs to the MenA family. Type 1 subfamily.</text>
</comment>
<evidence type="ECO:0000256" key="6">
    <source>
        <dbReference type="ARBA" id="ARBA00022989"/>
    </source>
</evidence>
<dbReference type="RefSeq" id="WP_095070142.1">
    <property type="nucleotide sequence ID" value="NZ_LT906465.1"/>
</dbReference>
<feature type="transmembrane region" description="Helical" evidence="8">
    <location>
        <begin position="287"/>
        <end position="309"/>
    </location>
</feature>
<evidence type="ECO:0000256" key="8">
    <source>
        <dbReference type="HAMAP-Rule" id="MF_01937"/>
    </source>
</evidence>
<dbReference type="KEGG" id="ctak:4412677_00520"/>
<dbReference type="Pfam" id="PF01040">
    <property type="entry name" value="UbiA"/>
    <property type="match status" value="1"/>
</dbReference>
<evidence type="ECO:0000256" key="1">
    <source>
        <dbReference type="ARBA" id="ARBA00004141"/>
    </source>
</evidence>
<dbReference type="InterPro" id="IPR000537">
    <property type="entry name" value="UbiA_prenyltransferase"/>
</dbReference>
<dbReference type="PANTHER" id="PTHR13929:SF0">
    <property type="entry name" value="UBIA PRENYLTRANSFERASE DOMAIN-CONTAINING PROTEIN 1"/>
    <property type="match status" value="1"/>
</dbReference>
<dbReference type="UniPathway" id="UPA00079">
    <property type="reaction ID" value="UER00168"/>
</dbReference>
<dbReference type="EC" id="2.5.1.74" evidence="8 9"/>
<evidence type="ECO:0000256" key="9">
    <source>
        <dbReference type="NCBIfam" id="TIGR00751"/>
    </source>
</evidence>
<keyword evidence="4 8" id="KW-0808">Transferase</keyword>
<keyword evidence="2 8" id="KW-0474">Menaquinone biosynthesis</keyword>
<keyword evidence="6 8" id="KW-1133">Transmembrane helix</keyword>
<dbReference type="CDD" id="cd13962">
    <property type="entry name" value="PT_UbiA_UBIAD1"/>
    <property type="match status" value="1"/>
</dbReference>
<dbReference type="EMBL" id="LT906465">
    <property type="protein sequence ID" value="SNV36301.1"/>
    <property type="molecule type" value="Genomic_DNA"/>
</dbReference>
<name>A0A239WP69_9FLAO</name>
<dbReference type="InterPro" id="IPR004657">
    <property type="entry name" value="MenA"/>
</dbReference>
<dbReference type="PANTHER" id="PTHR13929">
    <property type="entry name" value="1,4-DIHYDROXY-2-NAPHTHOATE OCTAPRENYLTRANSFERASE"/>
    <property type="match status" value="1"/>
</dbReference>
<evidence type="ECO:0000256" key="4">
    <source>
        <dbReference type="ARBA" id="ARBA00022679"/>
    </source>
</evidence>
<feature type="transmembrane region" description="Helical" evidence="8">
    <location>
        <begin position="96"/>
        <end position="113"/>
    </location>
</feature>
<keyword evidence="11" id="KW-1185">Reference proteome</keyword>
<dbReference type="GO" id="GO:0042371">
    <property type="term" value="P:vitamin K biosynthetic process"/>
    <property type="evidence" value="ECO:0007669"/>
    <property type="project" value="TreeGrafter"/>
</dbReference>
<dbReference type="GO" id="GO:0009234">
    <property type="term" value="P:menaquinone biosynthetic process"/>
    <property type="evidence" value="ECO:0007669"/>
    <property type="project" value="UniProtKB-UniRule"/>
</dbReference>
<feature type="transmembrane region" description="Helical" evidence="8">
    <location>
        <begin position="12"/>
        <end position="31"/>
    </location>
</feature>
<comment type="function">
    <text evidence="8">Conversion of 1,4-dihydroxy-2-naphthoate (DHNA) to demethylmenaquinone (DMK).</text>
</comment>
<comment type="pathway">
    <text evidence="8">Quinol/quinone metabolism; menaquinone biosynthesis; menaquinol from 1,4-dihydroxy-2-naphthoate: step 1/2.</text>
</comment>
<dbReference type="InterPro" id="IPR026046">
    <property type="entry name" value="UBIAD1"/>
</dbReference>
<proteinExistence type="inferred from homology"/>
<gene>
    <name evidence="8 10" type="primary">menA</name>
    <name evidence="10" type="ORF">SAMEA4412677_00520</name>
</gene>
<comment type="subcellular location">
    <subcellularLocation>
        <location evidence="8">Cell membrane</location>
        <topology evidence="8">Multi-pass membrane protein</topology>
    </subcellularLocation>
    <subcellularLocation>
        <location evidence="1">Membrane</location>
        <topology evidence="1">Multi-pass membrane protein</topology>
    </subcellularLocation>
</comment>
<feature type="transmembrane region" description="Helical" evidence="8">
    <location>
        <begin position="157"/>
        <end position="175"/>
    </location>
</feature>
<dbReference type="NCBIfam" id="TIGR00751">
    <property type="entry name" value="menA"/>
    <property type="match status" value="1"/>
</dbReference>
<dbReference type="AlphaFoldDB" id="A0A239WP69"/>
<dbReference type="HAMAP" id="MF_01937">
    <property type="entry name" value="MenA_1"/>
    <property type="match status" value="1"/>
</dbReference>
<accession>A0A239WP69</accession>
<keyword evidence="3 8" id="KW-1003">Cell membrane</keyword>
<keyword evidence="5 8" id="KW-0812">Transmembrane</keyword>
<feature type="transmembrane region" description="Helical" evidence="8">
    <location>
        <begin position="37"/>
        <end position="56"/>
    </location>
</feature>
<evidence type="ECO:0000313" key="11">
    <source>
        <dbReference type="Proteomes" id="UP000215196"/>
    </source>
</evidence>
<evidence type="ECO:0000256" key="3">
    <source>
        <dbReference type="ARBA" id="ARBA00022475"/>
    </source>
</evidence>
<dbReference type="Gene3D" id="1.10.357.140">
    <property type="entry name" value="UbiA prenyltransferase"/>
    <property type="match status" value="1"/>
</dbReference>
<feature type="transmembrane region" description="Helical" evidence="8">
    <location>
        <begin position="181"/>
        <end position="200"/>
    </location>
</feature>